<dbReference type="EC" id="3.2.1.52" evidence="3"/>
<evidence type="ECO:0000259" key="7">
    <source>
        <dbReference type="Pfam" id="PF00728"/>
    </source>
</evidence>
<evidence type="ECO:0000256" key="5">
    <source>
        <dbReference type="SAM" id="MobiDB-lite"/>
    </source>
</evidence>
<dbReference type="InterPro" id="IPR015883">
    <property type="entry name" value="Glyco_hydro_20_cat"/>
</dbReference>
<evidence type="ECO:0000256" key="2">
    <source>
        <dbReference type="ARBA" id="ARBA00006285"/>
    </source>
</evidence>
<dbReference type="InterPro" id="IPR017853">
    <property type="entry name" value="GH"/>
</dbReference>
<accession>A0ABR1CUR1</accession>
<gene>
    <name evidence="8" type="primary">Necator_chrIII.g10098</name>
    <name evidence="8" type="ORF">RB195_009333</name>
</gene>
<dbReference type="Gene3D" id="3.20.20.80">
    <property type="entry name" value="Glycosidases"/>
    <property type="match status" value="1"/>
</dbReference>
<sequence length="732" mass="83966">MVLRFVRKPRGGCLKLLYLSGFACVFFFLSSQLKNSQSFAKAIVAPFEKDRGVHPLPEESKEYGNHEHPGGAQKEQPPLPIIKNEDGDGVDPDRVDGPDALAYKADQEQEQIPVVHAVAPNDVFGKQPQNSARADLDDTSYPHINGNGKFIPHRRIIHLDLKGGAFKPEFLAELFYFFSRIKATGVLIEWEDMFPYTGNLSDTVNGNAYSMENVEYILKEAKRQHLEVIPLVQTFGHLEWVLKLEKFAHLREDSRFPQVICFPEPEAWKLITDMIDQVAAVHKKYGMPFFHMGGDEAFQVGVCNASIMEMGRQGSRDRLMLWHISRTAKYIKTVYSTTVLAWHDMFGHAMEFDLAAYHMTEVLEPVLWSYAEDLDLYLPKTTWLSLKPFRRVWGSSAWKGADGPARFNSNPIHYIRNHEAWIEQMTRNYNEFDVLQGIILAGWSRYDHFAILCELAPVALPTLAMSMETILEGRPLQGNYPISRDALQCTPSTNMGVIYGCTFPGHKAYELINEYWQRRKQLQQYREDDFELNGWLSRVAEVYSSSSQWYIDKIEPLLDYHAKPILRLEKELRNELARIYYQETIDEFIFTYMAEDIESSIKVHNCGGFLKSMTFDNQHQLSALDQHVAPGLRLWMLIALVSGVLLIMVVLVCCFMRIRIPRTKRQIDLIAAKRKMRNKSAKAVHADERTQAIVMNSMRPKSSSSANPMISEQLVVDQPHSVHKGSRQHTEV</sequence>
<dbReference type="Pfam" id="PF16038">
    <property type="entry name" value="TMIE"/>
    <property type="match status" value="1"/>
</dbReference>
<name>A0ABR1CUR1_NECAM</name>
<dbReference type="CDD" id="cd06565">
    <property type="entry name" value="GH20_GcnA-like"/>
    <property type="match status" value="1"/>
</dbReference>
<dbReference type="InterPro" id="IPR032006">
    <property type="entry name" value="TMIE"/>
</dbReference>
<proteinExistence type="inferred from homology"/>
<keyword evidence="9" id="KW-1185">Reference proteome</keyword>
<feature type="region of interest" description="Disordered" evidence="5">
    <location>
        <begin position="53"/>
        <end position="91"/>
    </location>
</feature>
<keyword evidence="6" id="KW-1133">Transmembrane helix</keyword>
<evidence type="ECO:0000256" key="1">
    <source>
        <dbReference type="ARBA" id="ARBA00001231"/>
    </source>
</evidence>
<feature type="transmembrane region" description="Helical" evidence="6">
    <location>
        <begin position="12"/>
        <end position="29"/>
    </location>
</feature>
<dbReference type="PANTHER" id="PTHR21040">
    <property type="entry name" value="BCDNA.GH04120"/>
    <property type="match status" value="1"/>
</dbReference>
<protein>
    <recommendedName>
        <fullName evidence="3">beta-N-acetylhexosaminidase</fullName>
        <ecNumber evidence="3">3.2.1.52</ecNumber>
    </recommendedName>
</protein>
<evidence type="ECO:0000256" key="4">
    <source>
        <dbReference type="ARBA" id="ARBA00022801"/>
    </source>
</evidence>
<comment type="caution">
    <text evidence="8">The sequence shown here is derived from an EMBL/GenBank/DDBJ whole genome shotgun (WGS) entry which is preliminary data.</text>
</comment>
<dbReference type="PANTHER" id="PTHR21040:SF11">
    <property type="entry name" value="BETA-N-ACETYLHEXOSAMINIDASE"/>
    <property type="match status" value="1"/>
</dbReference>
<comment type="similarity">
    <text evidence="2">Belongs to the glycosyl hydrolase 20 family.</text>
</comment>
<evidence type="ECO:0000256" key="6">
    <source>
        <dbReference type="SAM" id="Phobius"/>
    </source>
</evidence>
<feature type="transmembrane region" description="Helical" evidence="6">
    <location>
        <begin position="634"/>
        <end position="656"/>
    </location>
</feature>
<dbReference type="SUPFAM" id="SSF51445">
    <property type="entry name" value="(Trans)glycosidases"/>
    <property type="match status" value="1"/>
</dbReference>
<evidence type="ECO:0000313" key="9">
    <source>
        <dbReference type="Proteomes" id="UP001303046"/>
    </source>
</evidence>
<keyword evidence="4" id="KW-0378">Hydrolase</keyword>
<comment type="catalytic activity">
    <reaction evidence="1">
        <text>Hydrolysis of terminal non-reducing N-acetyl-D-hexosamine residues in N-acetyl-beta-D-hexosaminides.</text>
        <dbReference type="EC" id="3.2.1.52"/>
    </reaction>
</comment>
<dbReference type="Pfam" id="PF00728">
    <property type="entry name" value="Glyco_hydro_20"/>
    <property type="match status" value="1"/>
</dbReference>
<evidence type="ECO:0000313" key="8">
    <source>
        <dbReference type="EMBL" id="KAK6741413.1"/>
    </source>
</evidence>
<feature type="domain" description="Glycoside hydrolase family 20 catalytic" evidence="7">
    <location>
        <begin position="203"/>
        <end position="350"/>
    </location>
</feature>
<dbReference type="EMBL" id="JAVFWL010000003">
    <property type="protein sequence ID" value="KAK6741413.1"/>
    <property type="molecule type" value="Genomic_DNA"/>
</dbReference>
<organism evidence="8 9">
    <name type="scientific">Necator americanus</name>
    <name type="common">Human hookworm</name>
    <dbReference type="NCBI Taxonomy" id="51031"/>
    <lineage>
        <taxon>Eukaryota</taxon>
        <taxon>Metazoa</taxon>
        <taxon>Ecdysozoa</taxon>
        <taxon>Nematoda</taxon>
        <taxon>Chromadorea</taxon>
        <taxon>Rhabditida</taxon>
        <taxon>Rhabditina</taxon>
        <taxon>Rhabditomorpha</taxon>
        <taxon>Strongyloidea</taxon>
        <taxon>Ancylostomatidae</taxon>
        <taxon>Bunostominae</taxon>
        <taxon>Necator</taxon>
    </lineage>
</organism>
<keyword evidence="6" id="KW-0472">Membrane</keyword>
<keyword evidence="6" id="KW-0812">Transmembrane</keyword>
<reference evidence="8 9" key="1">
    <citation type="submission" date="2023-08" db="EMBL/GenBank/DDBJ databases">
        <title>A Necator americanus chromosomal reference genome.</title>
        <authorList>
            <person name="Ilik V."/>
            <person name="Petrzelkova K.J."/>
            <person name="Pardy F."/>
            <person name="Fuh T."/>
            <person name="Niatou-Singa F.S."/>
            <person name="Gouil Q."/>
            <person name="Baker L."/>
            <person name="Ritchie M.E."/>
            <person name="Jex A.R."/>
            <person name="Gazzola D."/>
            <person name="Li H."/>
            <person name="Toshio Fujiwara R."/>
            <person name="Zhan B."/>
            <person name="Aroian R.V."/>
            <person name="Pafco B."/>
            <person name="Schwarz E.M."/>
        </authorList>
    </citation>
    <scope>NUCLEOTIDE SEQUENCE [LARGE SCALE GENOMIC DNA]</scope>
    <source>
        <strain evidence="8 9">Aroian</strain>
        <tissue evidence="8">Whole animal</tissue>
    </source>
</reference>
<dbReference type="Proteomes" id="UP001303046">
    <property type="component" value="Unassembled WGS sequence"/>
</dbReference>
<feature type="compositionally biased region" description="Basic and acidic residues" evidence="5">
    <location>
        <begin position="53"/>
        <end position="69"/>
    </location>
</feature>
<evidence type="ECO:0000256" key="3">
    <source>
        <dbReference type="ARBA" id="ARBA00012663"/>
    </source>
</evidence>
<dbReference type="InterPro" id="IPR038901">
    <property type="entry name" value="HEXDC-like"/>
</dbReference>